<organism evidence="3 4">
    <name type="scientific">Listeria booriae</name>
    <dbReference type="NCBI Taxonomy" id="1552123"/>
    <lineage>
        <taxon>Bacteria</taxon>
        <taxon>Bacillati</taxon>
        <taxon>Bacillota</taxon>
        <taxon>Bacilli</taxon>
        <taxon>Bacillales</taxon>
        <taxon>Listeriaceae</taxon>
        <taxon>Listeria</taxon>
    </lineage>
</organism>
<comment type="caution">
    <text evidence="3">The sequence shown here is derived from an EMBL/GenBank/DDBJ whole genome shotgun (WGS) entry which is preliminary data.</text>
</comment>
<dbReference type="AlphaFoldDB" id="A0A842FH83"/>
<evidence type="ECO:0000256" key="1">
    <source>
        <dbReference type="SAM" id="MobiDB-lite"/>
    </source>
</evidence>
<keyword evidence="2" id="KW-0812">Transmembrane</keyword>
<feature type="region of interest" description="Disordered" evidence="1">
    <location>
        <begin position="71"/>
        <end position="90"/>
    </location>
</feature>
<gene>
    <name evidence="3" type="ORF">HCB35_17995</name>
</gene>
<protein>
    <submittedName>
        <fullName evidence="3">Uncharacterized protein</fullName>
    </submittedName>
</protein>
<evidence type="ECO:0000256" key="2">
    <source>
        <dbReference type="SAM" id="Phobius"/>
    </source>
</evidence>
<keyword evidence="2" id="KW-0472">Membrane</keyword>
<dbReference type="EMBL" id="JAARZA010000016">
    <property type="protein sequence ID" value="MBC2242366.1"/>
    <property type="molecule type" value="Genomic_DNA"/>
</dbReference>
<accession>A0A842FH83</accession>
<name>A0A842FH83_9LIST</name>
<proteinExistence type="predicted"/>
<dbReference type="RefSeq" id="WP_185353728.1">
    <property type="nucleotide sequence ID" value="NZ_JAAROI010000010.1"/>
</dbReference>
<evidence type="ECO:0000313" key="4">
    <source>
        <dbReference type="Proteomes" id="UP000553016"/>
    </source>
</evidence>
<reference evidence="3 4" key="1">
    <citation type="submission" date="2020-03" db="EMBL/GenBank/DDBJ databases">
        <title>Soil Listeria distribution.</title>
        <authorList>
            <person name="Liao J."/>
            <person name="Wiedmann M."/>
        </authorList>
    </citation>
    <scope>NUCLEOTIDE SEQUENCE [LARGE SCALE GENOMIC DNA]</scope>
    <source>
        <strain evidence="3 4">FSL L7-0149</strain>
    </source>
</reference>
<keyword evidence="2" id="KW-1133">Transmembrane helix</keyword>
<feature type="transmembrane region" description="Helical" evidence="2">
    <location>
        <begin position="134"/>
        <end position="156"/>
    </location>
</feature>
<sequence length="158" mass="18657">MGVKENEEATGRVFSMEKFREGGVSFVDNEYDLFMKEIKDDLREREARNESRQNDLESRIEKNIDLFRSESRDREDRYRNEAKEREDRYRNEAKEREVRYQAKALSLENQFQKTADGIQDLVKDMKKDNKSTTFAIWTLSISTILGIAAMIVTVLLTK</sequence>
<evidence type="ECO:0000313" key="3">
    <source>
        <dbReference type="EMBL" id="MBC2242366.1"/>
    </source>
</evidence>
<dbReference type="Proteomes" id="UP000553016">
    <property type="component" value="Unassembled WGS sequence"/>
</dbReference>